<accession>A0AAV7TSX7</accession>
<comment type="caution">
    <text evidence="2">The sequence shown here is derived from an EMBL/GenBank/DDBJ whole genome shotgun (WGS) entry which is preliminary data.</text>
</comment>
<organism evidence="2 3">
    <name type="scientific">Pleurodeles waltl</name>
    <name type="common">Iberian ribbed newt</name>
    <dbReference type="NCBI Taxonomy" id="8319"/>
    <lineage>
        <taxon>Eukaryota</taxon>
        <taxon>Metazoa</taxon>
        <taxon>Chordata</taxon>
        <taxon>Craniata</taxon>
        <taxon>Vertebrata</taxon>
        <taxon>Euteleostomi</taxon>
        <taxon>Amphibia</taxon>
        <taxon>Batrachia</taxon>
        <taxon>Caudata</taxon>
        <taxon>Salamandroidea</taxon>
        <taxon>Salamandridae</taxon>
        <taxon>Pleurodelinae</taxon>
        <taxon>Pleurodeles</taxon>
    </lineage>
</organism>
<sequence>MLVRRTPPRALPGQAASEESLSGLPPLMKSCVAWWAMMIPGAWQLAGVPRRDDTSKPAHCKKKTGRRNWEPGPIRA</sequence>
<evidence type="ECO:0000313" key="2">
    <source>
        <dbReference type="EMBL" id="KAJ1179727.1"/>
    </source>
</evidence>
<dbReference type="AlphaFoldDB" id="A0AAV7TSX7"/>
<protein>
    <submittedName>
        <fullName evidence="2">Uncharacterized protein</fullName>
    </submittedName>
</protein>
<feature type="region of interest" description="Disordered" evidence="1">
    <location>
        <begin position="48"/>
        <end position="76"/>
    </location>
</feature>
<feature type="region of interest" description="Disordered" evidence="1">
    <location>
        <begin position="1"/>
        <end position="22"/>
    </location>
</feature>
<evidence type="ECO:0000313" key="3">
    <source>
        <dbReference type="Proteomes" id="UP001066276"/>
    </source>
</evidence>
<keyword evidence="3" id="KW-1185">Reference proteome</keyword>
<dbReference type="EMBL" id="JANPWB010000006">
    <property type="protein sequence ID" value="KAJ1179727.1"/>
    <property type="molecule type" value="Genomic_DNA"/>
</dbReference>
<name>A0AAV7TSX7_PLEWA</name>
<gene>
    <name evidence="2" type="ORF">NDU88_004961</name>
</gene>
<reference evidence="2" key="1">
    <citation type="journal article" date="2022" name="bioRxiv">
        <title>Sequencing and chromosome-scale assembly of the giantPleurodeles waltlgenome.</title>
        <authorList>
            <person name="Brown T."/>
            <person name="Elewa A."/>
            <person name="Iarovenko S."/>
            <person name="Subramanian E."/>
            <person name="Araus A.J."/>
            <person name="Petzold A."/>
            <person name="Susuki M."/>
            <person name="Suzuki K.-i.T."/>
            <person name="Hayashi T."/>
            <person name="Toyoda A."/>
            <person name="Oliveira C."/>
            <person name="Osipova E."/>
            <person name="Leigh N.D."/>
            <person name="Simon A."/>
            <person name="Yun M.H."/>
        </authorList>
    </citation>
    <scope>NUCLEOTIDE SEQUENCE</scope>
    <source>
        <strain evidence="2">20211129_DDA</strain>
        <tissue evidence="2">Liver</tissue>
    </source>
</reference>
<evidence type="ECO:0000256" key="1">
    <source>
        <dbReference type="SAM" id="MobiDB-lite"/>
    </source>
</evidence>
<proteinExistence type="predicted"/>
<dbReference type="Proteomes" id="UP001066276">
    <property type="component" value="Chromosome 3_2"/>
</dbReference>